<evidence type="ECO:0000313" key="2">
    <source>
        <dbReference type="Proteomes" id="UP000827092"/>
    </source>
</evidence>
<dbReference type="AlphaFoldDB" id="A0AAV6TTS9"/>
<organism evidence="1 2">
    <name type="scientific">Oedothorax gibbosus</name>
    <dbReference type="NCBI Taxonomy" id="931172"/>
    <lineage>
        <taxon>Eukaryota</taxon>
        <taxon>Metazoa</taxon>
        <taxon>Ecdysozoa</taxon>
        <taxon>Arthropoda</taxon>
        <taxon>Chelicerata</taxon>
        <taxon>Arachnida</taxon>
        <taxon>Araneae</taxon>
        <taxon>Araneomorphae</taxon>
        <taxon>Entelegynae</taxon>
        <taxon>Araneoidea</taxon>
        <taxon>Linyphiidae</taxon>
        <taxon>Erigoninae</taxon>
        <taxon>Oedothorax</taxon>
    </lineage>
</organism>
<reference evidence="1 2" key="1">
    <citation type="journal article" date="2022" name="Nat. Ecol. Evol.">
        <title>A masculinizing supergene underlies an exaggerated male reproductive morph in a spider.</title>
        <authorList>
            <person name="Hendrickx F."/>
            <person name="De Corte Z."/>
            <person name="Sonet G."/>
            <person name="Van Belleghem S.M."/>
            <person name="Kostlbacher S."/>
            <person name="Vangestel C."/>
        </authorList>
    </citation>
    <scope>NUCLEOTIDE SEQUENCE [LARGE SCALE GENOMIC DNA]</scope>
    <source>
        <strain evidence="1">W744_W776</strain>
    </source>
</reference>
<proteinExistence type="predicted"/>
<evidence type="ECO:0000313" key="1">
    <source>
        <dbReference type="EMBL" id="KAG8174860.1"/>
    </source>
</evidence>
<gene>
    <name evidence="1" type="ORF">JTE90_006149</name>
</gene>
<name>A0AAV6TTS9_9ARAC</name>
<dbReference type="EMBL" id="JAFNEN010001120">
    <property type="protein sequence ID" value="KAG8174860.1"/>
    <property type="molecule type" value="Genomic_DNA"/>
</dbReference>
<keyword evidence="2" id="KW-1185">Reference proteome</keyword>
<protein>
    <submittedName>
        <fullName evidence="1">Uncharacterized protein</fullName>
    </submittedName>
</protein>
<comment type="caution">
    <text evidence="1">The sequence shown here is derived from an EMBL/GenBank/DDBJ whole genome shotgun (WGS) entry which is preliminary data.</text>
</comment>
<sequence>MYLACEQPLETGKASRLKEVYYLGGPKIQKITPEMFTELTGLTINSPEEFWSKGSREVCAKNTRDEMKNIFREVMQIMASWWSNWCESKDPSDRIECDACAKGAPHLLQLLTEVKAQGKCGKTVPTSLPKMVPTSLPKFG</sequence>
<dbReference type="Proteomes" id="UP000827092">
    <property type="component" value="Unassembled WGS sequence"/>
</dbReference>
<accession>A0AAV6TTS9</accession>